<feature type="transmembrane region" description="Helical" evidence="1">
    <location>
        <begin position="95"/>
        <end position="124"/>
    </location>
</feature>
<organism evidence="4 5">
    <name type="scientific">Candidatus Gottesmanbacteria bacterium GW2011_GWA2_42_18</name>
    <dbReference type="NCBI Taxonomy" id="1618442"/>
    <lineage>
        <taxon>Bacteria</taxon>
        <taxon>Candidatus Gottesmaniibacteriota</taxon>
    </lineage>
</organism>
<dbReference type="Pfam" id="PF23357">
    <property type="entry name" value="DUF7088"/>
    <property type="match status" value="1"/>
</dbReference>
<dbReference type="Proteomes" id="UP000034320">
    <property type="component" value="Unassembled WGS sequence"/>
</dbReference>
<evidence type="ECO:0000259" key="2">
    <source>
        <dbReference type="Pfam" id="PF09822"/>
    </source>
</evidence>
<dbReference type="Pfam" id="PF09822">
    <property type="entry name" value="ABC_transp_aux"/>
    <property type="match status" value="1"/>
</dbReference>
<feature type="domain" description="ABC-type uncharacterised transport system" evidence="2">
    <location>
        <begin position="415"/>
        <end position="662"/>
    </location>
</feature>
<feature type="transmembrane region" description="Helical" evidence="1">
    <location>
        <begin position="56"/>
        <end position="74"/>
    </location>
</feature>
<name>A0A0G1C9P3_9BACT</name>
<protein>
    <submittedName>
        <fullName evidence="4">Gliding-associated ABC transporter substrate-binding component GldG</fullName>
    </submittedName>
</protein>
<dbReference type="PANTHER" id="PTHR43471">
    <property type="entry name" value="ABC TRANSPORTER PERMEASE"/>
    <property type="match status" value="1"/>
</dbReference>
<keyword evidence="1" id="KW-0812">Transmembrane</keyword>
<keyword evidence="1" id="KW-1133">Transmembrane helix</keyword>
<comment type="caution">
    <text evidence="4">The sequence shown here is derived from an EMBL/GenBank/DDBJ whole genome shotgun (WGS) entry which is preliminary data.</text>
</comment>
<feature type="transmembrane region" description="Helical" evidence="1">
    <location>
        <begin position="136"/>
        <end position="157"/>
    </location>
</feature>
<evidence type="ECO:0000256" key="1">
    <source>
        <dbReference type="SAM" id="Phobius"/>
    </source>
</evidence>
<dbReference type="AlphaFoldDB" id="A0A0G1C9P3"/>
<dbReference type="InterPro" id="IPR055396">
    <property type="entry name" value="DUF7088"/>
</dbReference>
<sequence>MTFLNIPALVKKELRILFNNPSSYIVLIVFLILWQFLFFRNALLVGESSLRILYDYLPWVMLILSPAVTMGSISKEQDDGTLEMLLTQPVRDSEVLVAKWLSSLIFITAALIFALPIAVSFSLFGPFDFGIFAGQLLSSILFSASLIALGIFISSLFTSQIASLLLTVLASFLSLVIGTELITANLPNSIVPFLEKLSLLTHLESLSRGVVDIRDLLYFASFILIFLSLSFLQLMKRKYGNLRYHYRSYQIGIILLSGIFLMVSLLGDRIPGRIDLTSGRIYTLSSGSVKILENLPDIVTVNLYASTNLPPQYSPILRETKDILHDIKIRGGKNINYFLKDPVISETESQEAGRKGIQQVQFNVVGREEFQVKTGFLGIALDYAGKSEVIPFVEDSSDLEYQLITLIHKLTAKEKKRITFLAAGAAKTAENDFRLLNSELVKLYDVSSGNEIATGSAITVLAGPTGKYDEIQLKNLREFLEKGGNLLILADSYSISTQLMSASLNDNNINDLLANFGVSVNKNLVYDLKSNELINFGQGGPVNYLLPYPYWIRALPPSQTRNLSGKINFVILPWVNSLTFDKDKLKTSKYNVEELLTTSAYAGLKTGEISIGPDQTQFDSTNLSKQIVAIALGPREGNTSGRIIVVGDSDYLSDNFLQNSADNLNFALETLSWLSRDENLATIAVKKKKTGKLLFTDDSQAAAVKYGNIALSGVIPFLYGSWRIIKRRKLKHRKFP</sequence>
<feature type="domain" description="DUF7088" evidence="3">
    <location>
        <begin position="280"/>
        <end position="380"/>
    </location>
</feature>
<evidence type="ECO:0000313" key="4">
    <source>
        <dbReference type="EMBL" id="KKS46353.1"/>
    </source>
</evidence>
<accession>A0A0G1C9P3</accession>
<feature type="transmembrane region" description="Helical" evidence="1">
    <location>
        <begin position="216"/>
        <end position="234"/>
    </location>
</feature>
<reference evidence="4 5" key="1">
    <citation type="journal article" date="2015" name="Nature">
        <title>rRNA introns, odd ribosomes, and small enigmatic genomes across a large radiation of phyla.</title>
        <authorList>
            <person name="Brown C.T."/>
            <person name="Hug L.A."/>
            <person name="Thomas B.C."/>
            <person name="Sharon I."/>
            <person name="Castelle C.J."/>
            <person name="Singh A."/>
            <person name="Wilkins M.J."/>
            <person name="Williams K.H."/>
            <person name="Banfield J.F."/>
        </authorList>
    </citation>
    <scope>NUCLEOTIDE SEQUENCE [LARGE SCALE GENOMIC DNA]</scope>
</reference>
<keyword evidence="1" id="KW-0472">Membrane</keyword>
<gene>
    <name evidence="4" type="ORF">UV09_C0018G0029</name>
</gene>
<evidence type="ECO:0000313" key="5">
    <source>
        <dbReference type="Proteomes" id="UP000034320"/>
    </source>
</evidence>
<dbReference type="EMBL" id="LCDD01000018">
    <property type="protein sequence ID" value="KKS46353.1"/>
    <property type="molecule type" value="Genomic_DNA"/>
</dbReference>
<proteinExistence type="predicted"/>
<feature type="transmembrane region" description="Helical" evidence="1">
    <location>
        <begin position="246"/>
        <end position="267"/>
    </location>
</feature>
<feature type="transmembrane region" description="Helical" evidence="1">
    <location>
        <begin position="706"/>
        <end position="725"/>
    </location>
</feature>
<feature type="transmembrane region" description="Helical" evidence="1">
    <location>
        <begin position="21"/>
        <end position="44"/>
    </location>
</feature>
<dbReference type="InterPro" id="IPR019196">
    <property type="entry name" value="ABC_transp_unknown"/>
</dbReference>
<evidence type="ECO:0000259" key="3">
    <source>
        <dbReference type="Pfam" id="PF23357"/>
    </source>
</evidence>
<dbReference type="GO" id="GO:0005886">
    <property type="term" value="C:plasma membrane"/>
    <property type="evidence" value="ECO:0007669"/>
    <property type="project" value="UniProtKB-SubCell"/>
</dbReference>
<feature type="transmembrane region" description="Helical" evidence="1">
    <location>
        <begin position="164"/>
        <end position="184"/>
    </location>
</feature>
<dbReference type="GO" id="GO:0140359">
    <property type="term" value="F:ABC-type transporter activity"/>
    <property type="evidence" value="ECO:0007669"/>
    <property type="project" value="InterPro"/>
</dbReference>
<dbReference type="Pfam" id="PF12679">
    <property type="entry name" value="ABC2_membrane_2"/>
    <property type="match status" value="1"/>
</dbReference>